<evidence type="ECO:0000256" key="5">
    <source>
        <dbReference type="ARBA" id="ARBA00022989"/>
    </source>
</evidence>
<evidence type="ECO:0000256" key="3">
    <source>
        <dbReference type="ARBA" id="ARBA00022475"/>
    </source>
</evidence>
<dbReference type="Proteomes" id="UP001155380">
    <property type="component" value="Unassembled WGS sequence"/>
</dbReference>
<reference evidence="11 12" key="1">
    <citation type="submission" date="2022-06" db="EMBL/GenBank/DDBJ databases">
        <authorList>
            <person name="Sun Q."/>
        </authorList>
    </citation>
    <scope>NUCLEOTIDE SEQUENCE</scope>
    <source>
        <strain evidence="11">S101</strain>
        <strain evidence="10 12">S153</strain>
    </source>
</reference>
<name>A0AAJ1FHE0_9HYPH</name>
<feature type="transmembrane region" description="Helical" evidence="9">
    <location>
        <begin position="37"/>
        <end position="55"/>
    </location>
</feature>
<comment type="caution">
    <text evidence="11">The sequence shown here is derived from an EMBL/GenBank/DDBJ whole genome shotgun (WGS) entry which is preliminary data.</text>
</comment>
<keyword evidence="12" id="KW-1185">Reference proteome</keyword>
<dbReference type="InterPro" id="IPR000390">
    <property type="entry name" value="Small_drug/metabolite_transptr"/>
</dbReference>
<evidence type="ECO:0000256" key="9">
    <source>
        <dbReference type="SAM" id="Phobius"/>
    </source>
</evidence>
<accession>A0AAJ1FHE0</accession>
<dbReference type="Proteomes" id="UP001155079">
    <property type="component" value="Unassembled WGS sequence"/>
</dbReference>
<comment type="subcellular location">
    <subcellularLocation>
        <location evidence="1 8">Cell membrane</location>
        <topology evidence="1 8">Multi-pass membrane protein</topology>
    </subcellularLocation>
</comment>
<feature type="transmembrane region" description="Helical" evidence="9">
    <location>
        <begin position="61"/>
        <end position="83"/>
    </location>
</feature>
<dbReference type="GO" id="GO:0015297">
    <property type="term" value="F:antiporter activity"/>
    <property type="evidence" value="ECO:0007669"/>
    <property type="project" value="TreeGrafter"/>
</dbReference>
<dbReference type="SUPFAM" id="SSF103481">
    <property type="entry name" value="Multidrug resistance efflux transporter EmrE"/>
    <property type="match status" value="1"/>
</dbReference>
<dbReference type="EMBL" id="JAMXLX010000001">
    <property type="protein sequence ID" value="MCO5955866.1"/>
    <property type="molecule type" value="Genomic_DNA"/>
</dbReference>
<evidence type="ECO:0000313" key="13">
    <source>
        <dbReference type="Proteomes" id="UP001155380"/>
    </source>
</evidence>
<keyword evidence="3" id="KW-1003">Cell membrane</keyword>
<gene>
    <name evidence="10" type="ORF">NBH20_03450</name>
    <name evidence="11" type="ORF">NBH21_03680</name>
</gene>
<dbReference type="RefSeq" id="WP_250912578.1">
    <property type="nucleotide sequence ID" value="NZ_JAMQAY010000001.1"/>
</dbReference>
<keyword evidence="2" id="KW-0813">Transport</keyword>
<feature type="transmembrane region" description="Helical" evidence="9">
    <location>
        <begin position="6"/>
        <end position="25"/>
    </location>
</feature>
<dbReference type="Pfam" id="PF00893">
    <property type="entry name" value="Multi_Drug_Res"/>
    <property type="match status" value="1"/>
</dbReference>
<evidence type="ECO:0000256" key="7">
    <source>
        <dbReference type="ARBA" id="ARBA00038032"/>
    </source>
</evidence>
<evidence type="ECO:0000256" key="4">
    <source>
        <dbReference type="ARBA" id="ARBA00022692"/>
    </source>
</evidence>
<dbReference type="InterPro" id="IPR045324">
    <property type="entry name" value="Small_multidrug_res"/>
</dbReference>
<dbReference type="EMBL" id="JAMQAY010000001">
    <property type="protein sequence ID" value="MCM2400194.1"/>
    <property type="molecule type" value="Genomic_DNA"/>
</dbReference>
<sequence length="115" mass="11885">MNPVVLAYGSLAGAIICEVIGTTFLQKSAQFTKLGPTVAMVALYAVSFYLLSQALKGMPLGIAYAMWGGLGIILTALISVFVFKQSLDPAAMTGIGLIVAGVIVMNAFSNSVTHG</sequence>
<dbReference type="GO" id="GO:1990961">
    <property type="term" value="P:xenobiotic detoxification by transmembrane export across the plasma membrane"/>
    <property type="evidence" value="ECO:0007669"/>
    <property type="project" value="UniProtKB-ARBA"/>
</dbReference>
<keyword evidence="6 9" id="KW-0472">Membrane</keyword>
<dbReference type="GO" id="GO:0015220">
    <property type="term" value="F:choline transmembrane transporter activity"/>
    <property type="evidence" value="ECO:0007669"/>
    <property type="project" value="TreeGrafter"/>
</dbReference>
<keyword evidence="5 9" id="KW-1133">Transmembrane helix</keyword>
<evidence type="ECO:0000313" key="11">
    <source>
        <dbReference type="EMBL" id="MCO5955866.1"/>
    </source>
</evidence>
<keyword evidence="4 8" id="KW-0812">Transmembrane</keyword>
<dbReference type="InterPro" id="IPR037185">
    <property type="entry name" value="EmrE-like"/>
</dbReference>
<feature type="transmembrane region" description="Helical" evidence="9">
    <location>
        <begin position="90"/>
        <end position="109"/>
    </location>
</feature>
<dbReference type="PANTHER" id="PTHR30561:SF1">
    <property type="entry name" value="MULTIDRUG TRANSPORTER EMRE"/>
    <property type="match status" value="1"/>
</dbReference>
<evidence type="ECO:0000256" key="1">
    <source>
        <dbReference type="ARBA" id="ARBA00004651"/>
    </source>
</evidence>
<organism evidence="11 13">
    <name type="scientific">Ciceribacter sichuanensis</name>
    <dbReference type="NCBI Taxonomy" id="2949647"/>
    <lineage>
        <taxon>Bacteria</taxon>
        <taxon>Pseudomonadati</taxon>
        <taxon>Pseudomonadota</taxon>
        <taxon>Alphaproteobacteria</taxon>
        <taxon>Hyphomicrobiales</taxon>
        <taxon>Rhizobiaceae</taxon>
        <taxon>Ciceribacter</taxon>
    </lineage>
</organism>
<comment type="similarity">
    <text evidence="7 8">Belongs to the drug/metabolite transporter (DMT) superfamily. Small multidrug resistance (SMR) (TC 2.A.7.1) family.</text>
</comment>
<dbReference type="GO" id="GO:0005886">
    <property type="term" value="C:plasma membrane"/>
    <property type="evidence" value="ECO:0007669"/>
    <property type="project" value="UniProtKB-SubCell"/>
</dbReference>
<dbReference type="Gene3D" id="1.10.3730.20">
    <property type="match status" value="1"/>
</dbReference>
<dbReference type="AlphaFoldDB" id="A0AAJ1FHE0"/>
<evidence type="ECO:0000256" key="2">
    <source>
        <dbReference type="ARBA" id="ARBA00022448"/>
    </source>
</evidence>
<dbReference type="GO" id="GO:0015199">
    <property type="term" value="F:amino-acid betaine transmembrane transporter activity"/>
    <property type="evidence" value="ECO:0007669"/>
    <property type="project" value="TreeGrafter"/>
</dbReference>
<dbReference type="PANTHER" id="PTHR30561">
    <property type="entry name" value="SMR FAMILY PROTON-DEPENDENT DRUG EFFLUX TRANSPORTER SUGE"/>
    <property type="match status" value="1"/>
</dbReference>
<evidence type="ECO:0000256" key="8">
    <source>
        <dbReference type="RuleBase" id="RU003942"/>
    </source>
</evidence>
<evidence type="ECO:0000313" key="12">
    <source>
        <dbReference type="Proteomes" id="UP001155079"/>
    </source>
</evidence>
<protein>
    <submittedName>
        <fullName evidence="11">Multidrug efflux SMR transporter</fullName>
    </submittedName>
</protein>
<evidence type="ECO:0000313" key="10">
    <source>
        <dbReference type="EMBL" id="MCM2400194.1"/>
    </source>
</evidence>
<evidence type="ECO:0000256" key="6">
    <source>
        <dbReference type="ARBA" id="ARBA00023136"/>
    </source>
</evidence>
<proteinExistence type="inferred from homology"/>
<dbReference type="GO" id="GO:0031460">
    <property type="term" value="P:glycine betaine transport"/>
    <property type="evidence" value="ECO:0007669"/>
    <property type="project" value="TreeGrafter"/>
</dbReference>
<dbReference type="FunFam" id="1.10.3730.20:FF:000001">
    <property type="entry name" value="Quaternary ammonium compound resistance transporter SugE"/>
    <property type="match status" value="1"/>
</dbReference>